<proteinExistence type="predicted"/>
<evidence type="ECO:0000313" key="3">
    <source>
        <dbReference type="Proteomes" id="UP000613580"/>
    </source>
</evidence>
<keyword evidence="3" id="KW-1185">Reference proteome</keyword>
<dbReference type="EMBL" id="JACAZE010000004">
    <property type="protein sequence ID" value="KAF7318584.1"/>
    <property type="molecule type" value="Genomic_DNA"/>
</dbReference>
<protein>
    <submittedName>
        <fullName evidence="2">Uncharacterized protein</fullName>
    </submittedName>
</protein>
<evidence type="ECO:0000256" key="1">
    <source>
        <dbReference type="SAM" id="MobiDB-lite"/>
    </source>
</evidence>
<sequence length="848" mass="91008">MGSLSEPLPSKTAGRPPVGQRIPISFSQASLTSELAGEPVPNAALMEFDGYWSAAALPGGAWGTEWASAAPDPTNSTAAAGSMAAAMLDSSASFLPTTSADDTGLFGSTEQLGDSGGYTSDPGTEAFNEFLGYLHPGSDIDGPSRPPSSASSFGSWDWASGASESSWMDPADWPGADASVPRAASSDSSLSEALPVWHWNMESSSALTDVSRAPSSLSFASESHVNLGPPFSASFMNAGMESATLAHQLTSDLTSLPQGLGAHLTDLEVAAALGPAATAEDGIRDARWVKSSTVGLEPDVSSRVVRFPTDKPCYYTTKGKVYAIEKVASVPSCFPTPSIRTLYVVDYRGTEGLSEKTTVDAIWKDREVHSYGGSSGARDVPDAFLPGELFGKPGIKVGCRRIDAPCKGANGCEALGEQFLKGGRRMLDPNERNQLVDEETRLPEMQDTTSVGQVLAFVTALEPASTIAILGTTPALHHPALVSRDTRSRIAQEVKRELLGLMGNVNQQLSSYLDQQRLLDLEEKFVQSYYELDGKQIIIGLRSALLQFIHRARTLDCDTTFKPLASPNMNIFEINVWLPGINRMATLGRAWMEIHTRHAFRHLWQELQRVVLRLTGKALTFRGLHGRGLLGLNSDMEAAPLLGFGDAFLATVDATIGAGIAGSDDVLSRVLRICHTHLQRYEELDVREAAEIKQAYELAVLVNPRNELADRFGSMIRRHTAAREKGKRAAEADDEVQALQQEQRELKEAQTRVKEKIAKKKAEVKSNSSGKVGRPRRAPRASGIAALSRATSLDAADGAPMPSDSPAPSPPAVAAAGPSRPLKRKAPDGDGIQKSSRGRVIKRRERRD</sequence>
<accession>A0A8H6WH93</accession>
<dbReference type="OrthoDB" id="2988307at2759"/>
<dbReference type="AlphaFoldDB" id="A0A8H6WH93"/>
<feature type="region of interest" description="Disordered" evidence="1">
    <location>
        <begin position="757"/>
        <end position="848"/>
    </location>
</feature>
<comment type="caution">
    <text evidence="2">The sequence shown here is derived from an EMBL/GenBank/DDBJ whole genome shotgun (WGS) entry which is preliminary data.</text>
</comment>
<evidence type="ECO:0000313" key="2">
    <source>
        <dbReference type="EMBL" id="KAF7318584.1"/>
    </source>
</evidence>
<gene>
    <name evidence="2" type="ORF">HMN09_00368900</name>
</gene>
<name>A0A8H6WH93_MYCCL</name>
<reference evidence="2" key="1">
    <citation type="submission" date="2020-05" db="EMBL/GenBank/DDBJ databases">
        <title>Mycena genomes resolve the evolution of fungal bioluminescence.</title>
        <authorList>
            <person name="Tsai I.J."/>
        </authorList>
    </citation>
    <scope>NUCLEOTIDE SEQUENCE</scope>
    <source>
        <strain evidence="2">110903Hualien_Pintung</strain>
    </source>
</reference>
<organism evidence="2 3">
    <name type="scientific">Mycena chlorophos</name>
    <name type="common">Agaric fungus</name>
    <name type="synonym">Agaricus chlorophos</name>
    <dbReference type="NCBI Taxonomy" id="658473"/>
    <lineage>
        <taxon>Eukaryota</taxon>
        <taxon>Fungi</taxon>
        <taxon>Dikarya</taxon>
        <taxon>Basidiomycota</taxon>
        <taxon>Agaricomycotina</taxon>
        <taxon>Agaricomycetes</taxon>
        <taxon>Agaricomycetidae</taxon>
        <taxon>Agaricales</taxon>
        <taxon>Marasmiineae</taxon>
        <taxon>Mycenaceae</taxon>
        <taxon>Mycena</taxon>
    </lineage>
</organism>
<dbReference type="Proteomes" id="UP000613580">
    <property type="component" value="Unassembled WGS sequence"/>
</dbReference>
<feature type="compositionally biased region" description="Basic residues" evidence="1">
    <location>
        <begin position="836"/>
        <end position="848"/>
    </location>
</feature>
<feature type="region of interest" description="Disordered" evidence="1">
    <location>
        <begin position="1"/>
        <end position="21"/>
    </location>
</feature>
<feature type="region of interest" description="Disordered" evidence="1">
    <location>
        <begin position="164"/>
        <end position="184"/>
    </location>
</feature>